<dbReference type="GO" id="GO:0003700">
    <property type="term" value="F:DNA-binding transcription factor activity"/>
    <property type="evidence" value="ECO:0007669"/>
    <property type="project" value="InterPro"/>
</dbReference>
<dbReference type="InterPro" id="IPR036390">
    <property type="entry name" value="WH_DNA-bd_sf"/>
</dbReference>
<dbReference type="InterPro" id="IPR005119">
    <property type="entry name" value="LysR_subst-bd"/>
</dbReference>
<evidence type="ECO:0000256" key="4">
    <source>
        <dbReference type="ARBA" id="ARBA00023163"/>
    </source>
</evidence>
<dbReference type="InterPro" id="IPR036388">
    <property type="entry name" value="WH-like_DNA-bd_sf"/>
</dbReference>
<keyword evidence="7" id="KW-1185">Reference proteome</keyword>
<dbReference type="AlphaFoldDB" id="A0A6S7EAK1"/>
<dbReference type="PRINTS" id="PR00039">
    <property type="entry name" value="HTHLYSR"/>
</dbReference>
<comment type="similarity">
    <text evidence="1">Belongs to the LysR transcriptional regulatory family.</text>
</comment>
<feature type="domain" description="HTH lysR-type" evidence="5">
    <location>
        <begin position="1"/>
        <end position="58"/>
    </location>
</feature>
<dbReference type="PANTHER" id="PTHR30346">
    <property type="entry name" value="TRANSCRIPTIONAL DUAL REGULATOR HCAR-RELATED"/>
    <property type="match status" value="1"/>
</dbReference>
<evidence type="ECO:0000259" key="5">
    <source>
        <dbReference type="PROSITE" id="PS50931"/>
    </source>
</evidence>
<dbReference type="SMR" id="A0A6S7EAK1"/>
<keyword evidence="4" id="KW-0804">Transcription</keyword>
<organism evidence="6 7">
    <name type="scientific">Achromobacter anxifer</name>
    <dbReference type="NCBI Taxonomy" id="1287737"/>
    <lineage>
        <taxon>Bacteria</taxon>
        <taxon>Pseudomonadati</taxon>
        <taxon>Pseudomonadota</taxon>
        <taxon>Betaproteobacteria</taxon>
        <taxon>Burkholderiales</taxon>
        <taxon>Alcaligenaceae</taxon>
        <taxon>Achromobacter</taxon>
    </lineage>
</organism>
<dbReference type="GeneID" id="98407300"/>
<dbReference type="PROSITE" id="PS50931">
    <property type="entry name" value="HTH_LYSR"/>
    <property type="match status" value="1"/>
</dbReference>
<dbReference type="Proteomes" id="UP000494117">
    <property type="component" value="Unassembled WGS sequence"/>
</dbReference>
<evidence type="ECO:0000256" key="3">
    <source>
        <dbReference type="ARBA" id="ARBA00023125"/>
    </source>
</evidence>
<evidence type="ECO:0000256" key="1">
    <source>
        <dbReference type="ARBA" id="ARBA00009437"/>
    </source>
</evidence>
<dbReference type="PANTHER" id="PTHR30346:SF28">
    <property type="entry name" value="HTH-TYPE TRANSCRIPTIONAL REGULATOR CYNR"/>
    <property type="match status" value="1"/>
</dbReference>
<name>A0A6S7EAK1_9BURK</name>
<dbReference type="Gene3D" id="3.40.190.10">
    <property type="entry name" value="Periplasmic binding protein-like II"/>
    <property type="match status" value="2"/>
</dbReference>
<dbReference type="FunFam" id="1.10.10.10:FF:000001">
    <property type="entry name" value="LysR family transcriptional regulator"/>
    <property type="match status" value="1"/>
</dbReference>
<dbReference type="Gene3D" id="1.10.10.10">
    <property type="entry name" value="Winged helix-like DNA-binding domain superfamily/Winged helix DNA-binding domain"/>
    <property type="match status" value="1"/>
</dbReference>
<dbReference type="GO" id="GO:0003677">
    <property type="term" value="F:DNA binding"/>
    <property type="evidence" value="ECO:0007669"/>
    <property type="project" value="UniProtKB-KW"/>
</dbReference>
<keyword evidence="2" id="KW-0805">Transcription regulation</keyword>
<proteinExistence type="inferred from homology"/>
<accession>A0A6S7EAK1</accession>
<dbReference type="Pfam" id="PF03466">
    <property type="entry name" value="LysR_substrate"/>
    <property type="match status" value="1"/>
</dbReference>
<evidence type="ECO:0000256" key="2">
    <source>
        <dbReference type="ARBA" id="ARBA00023015"/>
    </source>
</evidence>
<protein>
    <submittedName>
        <fullName evidence="6">HTH-type transcriptional regulator TfdS</fullName>
    </submittedName>
</protein>
<sequence>MEFRQLKYFIAVAEAGNMAAAAKRLHVSQPPITRQMQALEADLGVVLLERSHRGIELTAAGHAFLEDARRILELAGRSGDRSRAAARGDVGELSVAYFGTPIYRSLPLLLRAFLTSTPTATVSLTHMTKDEQVEGLLAGTIHVGFSRFFPRHPGIEIVNIAQEDLYLAVHRSQSGKFGKTCKLADLRAVELTLFPRGGRPSFADEVIGLFKHAGIEPRIARVVEDATAALALTMAGAASSIVPASVAAIRWPDIAFARIVGTRVKVPISCIFRKEKQPPILARFVEHVRRSAKD</sequence>
<gene>
    <name evidence="6" type="primary">tfdS</name>
    <name evidence="6" type="ORF">LMG26858_04369</name>
</gene>
<dbReference type="SUPFAM" id="SSF53850">
    <property type="entry name" value="Periplasmic binding protein-like II"/>
    <property type="match status" value="1"/>
</dbReference>
<dbReference type="GO" id="GO:0032993">
    <property type="term" value="C:protein-DNA complex"/>
    <property type="evidence" value="ECO:0007669"/>
    <property type="project" value="TreeGrafter"/>
</dbReference>
<dbReference type="CDD" id="cd08486">
    <property type="entry name" value="PBP2_CbnR"/>
    <property type="match status" value="1"/>
</dbReference>
<dbReference type="EMBL" id="CADILG010000037">
    <property type="protein sequence ID" value="CAB3903693.1"/>
    <property type="molecule type" value="Genomic_DNA"/>
</dbReference>
<dbReference type="RefSeq" id="WP_011255153.1">
    <property type="nucleotide sequence ID" value="NZ_CADILG010000037.1"/>
</dbReference>
<keyword evidence="3" id="KW-0238">DNA-binding</keyword>
<dbReference type="SUPFAM" id="SSF46785">
    <property type="entry name" value="Winged helix' DNA-binding domain"/>
    <property type="match status" value="1"/>
</dbReference>
<dbReference type="InterPro" id="IPR000847">
    <property type="entry name" value="LysR_HTH_N"/>
</dbReference>
<reference evidence="6 7" key="1">
    <citation type="submission" date="2020-04" db="EMBL/GenBank/DDBJ databases">
        <authorList>
            <person name="De Canck E."/>
        </authorList>
    </citation>
    <scope>NUCLEOTIDE SEQUENCE [LARGE SCALE GENOMIC DNA]</scope>
    <source>
        <strain evidence="6 7">LMG 26858</strain>
    </source>
</reference>
<evidence type="ECO:0000313" key="6">
    <source>
        <dbReference type="EMBL" id="CAB3903693.1"/>
    </source>
</evidence>
<evidence type="ECO:0000313" key="7">
    <source>
        <dbReference type="Proteomes" id="UP000494117"/>
    </source>
</evidence>
<dbReference type="Pfam" id="PF00126">
    <property type="entry name" value="HTH_1"/>
    <property type="match status" value="1"/>
</dbReference>